<keyword evidence="3" id="KW-1185">Reference proteome</keyword>
<evidence type="ECO:0000313" key="2">
    <source>
        <dbReference type="EMBL" id="KAF2706943.1"/>
    </source>
</evidence>
<reference evidence="2" key="1">
    <citation type="journal article" date="2020" name="Stud. Mycol.">
        <title>101 Dothideomycetes genomes: a test case for predicting lifestyles and emergence of pathogens.</title>
        <authorList>
            <person name="Haridas S."/>
            <person name="Albert R."/>
            <person name="Binder M."/>
            <person name="Bloem J."/>
            <person name="Labutti K."/>
            <person name="Salamov A."/>
            <person name="Andreopoulos B."/>
            <person name="Baker S."/>
            <person name="Barry K."/>
            <person name="Bills G."/>
            <person name="Bluhm B."/>
            <person name="Cannon C."/>
            <person name="Castanera R."/>
            <person name="Culley D."/>
            <person name="Daum C."/>
            <person name="Ezra D."/>
            <person name="Gonzalez J."/>
            <person name="Henrissat B."/>
            <person name="Kuo A."/>
            <person name="Liang C."/>
            <person name="Lipzen A."/>
            <person name="Lutzoni F."/>
            <person name="Magnuson J."/>
            <person name="Mondo S."/>
            <person name="Nolan M."/>
            <person name="Ohm R."/>
            <person name="Pangilinan J."/>
            <person name="Park H.-J."/>
            <person name="Ramirez L."/>
            <person name="Alfaro M."/>
            <person name="Sun H."/>
            <person name="Tritt A."/>
            <person name="Yoshinaga Y."/>
            <person name="Zwiers L.-H."/>
            <person name="Turgeon B."/>
            <person name="Goodwin S."/>
            <person name="Spatafora J."/>
            <person name="Crous P."/>
            <person name="Grigoriev I."/>
        </authorList>
    </citation>
    <scope>NUCLEOTIDE SEQUENCE</scope>
    <source>
        <strain evidence="2">CBS 279.74</strain>
    </source>
</reference>
<evidence type="ECO:0000313" key="3">
    <source>
        <dbReference type="Proteomes" id="UP000799428"/>
    </source>
</evidence>
<proteinExistence type="predicted"/>
<dbReference type="Proteomes" id="UP000799428">
    <property type="component" value="Unassembled WGS sequence"/>
</dbReference>
<dbReference type="EMBL" id="MU005775">
    <property type="protein sequence ID" value="KAF2706943.1"/>
    <property type="molecule type" value="Genomic_DNA"/>
</dbReference>
<dbReference type="AlphaFoldDB" id="A0A6G1K2V6"/>
<sequence>MTAAGRKRRRAGKQAGGDCCGMWILGSRADMDSGRASNVIERDPRWPRVLRNRCTLLLATRDRELGSCCAGGGIHLTVPWFTASPCVTCLSPVTAPKTPLPKGEGRGPDGQEAGVARWALGYRQPLSEGRGRGSFCSAQGCAAPEQIEGGAHGHWHLTLGLSSKADRGSASESASERWKGERGRDARRARRDERGGKSAMTSMTCRLGRSPRTSASVPATKYNTIQYTTPHTRTRTHYAVIITAARRPPFL</sequence>
<feature type="compositionally biased region" description="Basic and acidic residues" evidence="1">
    <location>
        <begin position="164"/>
        <end position="196"/>
    </location>
</feature>
<feature type="region of interest" description="Disordered" evidence="1">
    <location>
        <begin position="162"/>
        <end position="201"/>
    </location>
</feature>
<accession>A0A6G1K2V6</accession>
<gene>
    <name evidence="2" type="ORF">K504DRAFT_447809</name>
</gene>
<protein>
    <submittedName>
        <fullName evidence="2">Uncharacterized protein</fullName>
    </submittedName>
</protein>
<organism evidence="2 3">
    <name type="scientific">Pleomassaria siparia CBS 279.74</name>
    <dbReference type="NCBI Taxonomy" id="1314801"/>
    <lineage>
        <taxon>Eukaryota</taxon>
        <taxon>Fungi</taxon>
        <taxon>Dikarya</taxon>
        <taxon>Ascomycota</taxon>
        <taxon>Pezizomycotina</taxon>
        <taxon>Dothideomycetes</taxon>
        <taxon>Pleosporomycetidae</taxon>
        <taxon>Pleosporales</taxon>
        <taxon>Pleomassariaceae</taxon>
        <taxon>Pleomassaria</taxon>
    </lineage>
</organism>
<evidence type="ECO:0000256" key="1">
    <source>
        <dbReference type="SAM" id="MobiDB-lite"/>
    </source>
</evidence>
<name>A0A6G1K2V6_9PLEO</name>